<dbReference type="GO" id="GO:0003777">
    <property type="term" value="F:microtubule motor activity"/>
    <property type="evidence" value="ECO:0007669"/>
    <property type="project" value="InterPro"/>
</dbReference>
<keyword evidence="3" id="KW-1133">Transmembrane helix</keyword>
<comment type="caution">
    <text evidence="2">Lacks conserved residue(s) required for the propagation of feature annotation.</text>
</comment>
<feature type="domain" description="Kinesin motor" evidence="4">
    <location>
        <begin position="1"/>
        <end position="101"/>
    </location>
</feature>
<dbReference type="GO" id="GO:0008017">
    <property type="term" value="F:microtubule binding"/>
    <property type="evidence" value="ECO:0007669"/>
    <property type="project" value="InterPro"/>
</dbReference>
<keyword evidence="3" id="KW-0812">Transmembrane</keyword>
<dbReference type="SMART" id="SM00129">
    <property type="entry name" value="KISc"/>
    <property type="match status" value="1"/>
</dbReference>
<accession>A0AAU9M6D3</accession>
<dbReference type="Pfam" id="PF00225">
    <property type="entry name" value="Kinesin"/>
    <property type="match status" value="1"/>
</dbReference>
<keyword evidence="1" id="KW-0505">Motor protein</keyword>
<protein>
    <recommendedName>
        <fullName evidence="4">Kinesin motor domain-containing protein</fullName>
    </recommendedName>
</protein>
<feature type="transmembrane region" description="Helical" evidence="3">
    <location>
        <begin position="216"/>
        <end position="236"/>
    </location>
</feature>
<evidence type="ECO:0000256" key="3">
    <source>
        <dbReference type="SAM" id="Phobius"/>
    </source>
</evidence>
<sequence length="243" mass="27413">MKFSCMEGRLEIKQSAEGTQEVPGLSLRSVGSTNANELSSQSHCLLRVTVRGENLESQFINKSLSALGDVISALASKTSHIPYRNSKLTHILQSSLGGDSRKQTDVTEIFKYKQLVEKAKHDEKETKKLHIQSLQLRLSAREHICRTLQEKVTDYNIGKKTSISSFHIKTPPPSQKNHKFFFLRFKHILLLALWSLVGVSLRLLDTISLGQKRHLVLLHTGFYDSGIAPFLCYIQLASQEKLL</sequence>
<dbReference type="GO" id="GO:0007018">
    <property type="term" value="P:microtubule-based movement"/>
    <property type="evidence" value="ECO:0007669"/>
    <property type="project" value="InterPro"/>
</dbReference>
<proteinExistence type="inferred from homology"/>
<evidence type="ECO:0000256" key="2">
    <source>
        <dbReference type="PROSITE-ProRule" id="PRU00283"/>
    </source>
</evidence>
<dbReference type="PRINTS" id="PR00380">
    <property type="entry name" value="KINESINHEAVY"/>
</dbReference>
<dbReference type="SUPFAM" id="SSF52540">
    <property type="entry name" value="P-loop containing nucleoside triphosphate hydrolases"/>
    <property type="match status" value="1"/>
</dbReference>
<feature type="transmembrane region" description="Helical" evidence="3">
    <location>
        <begin position="185"/>
        <end position="204"/>
    </location>
</feature>
<gene>
    <name evidence="5" type="ORF">LVIROSA_LOCUS9082</name>
</gene>
<dbReference type="GO" id="GO:0015630">
    <property type="term" value="C:microtubule cytoskeleton"/>
    <property type="evidence" value="ECO:0007669"/>
    <property type="project" value="TreeGrafter"/>
</dbReference>
<dbReference type="InterPro" id="IPR027417">
    <property type="entry name" value="P-loop_NTPase"/>
</dbReference>
<keyword evidence="6" id="KW-1185">Reference proteome</keyword>
<dbReference type="PANTHER" id="PTHR47972:SF2">
    <property type="entry name" value="KINESIN-LIKE PROTEIN KIN-14S"/>
    <property type="match status" value="1"/>
</dbReference>
<dbReference type="GO" id="GO:0005524">
    <property type="term" value="F:ATP binding"/>
    <property type="evidence" value="ECO:0007669"/>
    <property type="project" value="InterPro"/>
</dbReference>
<evidence type="ECO:0000256" key="1">
    <source>
        <dbReference type="ARBA" id="ARBA00023175"/>
    </source>
</evidence>
<dbReference type="EMBL" id="CAKMRJ010001112">
    <property type="protein sequence ID" value="CAH1421694.1"/>
    <property type="molecule type" value="Genomic_DNA"/>
</dbReference>
<reference evidence="5 6" key="1">
    <citation type="submission" date="2022-01" db="EMBL/GenBank/DDBJ databases">
        <authorList>
            <person name="Xiong W."/>
            <person name="Schranz E."/>
        </authorList>
    </citation>
    <scope>NUCLEOTIDE SEQUENCE [LARGE SCALE GENOMIC DNA]</scope>
</reference>
<evidence type="ECO:0000313" key="5">
    <source>
        <dbReference type="EMBL" id="CAH1421694.1"/>
    </source>
</evidence>
<evidence type="ECO:0000313" key="6">
    <source>
        <dbReference type="Proteomes" id="UP001157418"/>
    </source>
</evidence>
<dbReference type="InterPro" id="IPR001752">
    <property type="entry name" value="Kinesin_motor_dom"/>
</dbReference>
<dbReference type="Proteomes" id="UP001157418">
    <property type="component" value="Unassembled WGS sequence"/>
</dbReference>
<comment type="caution">
    <text evidence="5">The sequence shown here is derived from an EMBL/GenBank/DDBJ whole genome shotgun (WGS) entry which is preliminary data.</text>
</comment>
<name>A0AAU9M6D3_9ASTR</name>
<dbReference type="InterPro" id="IPR027640">
    <property type="entry name" value="Kinesin-like_fam"/>
</dbReference>
<dbReference type="AlphaFoldDB" id="A0AAU9M6D3"/>
<dbReference type="InterPro" id="IPR036961">
    <property type="entry name" value="Kinesin_motor_dom_sf"/>
</dbReference>
<dbReference type="PROSITE" id="PS50067">
    <property type="entry name" value="KINESIN_MOTOR_2"/>
    <property type="match status" value="1"/>
</dbReference>
<evidence type="ECO:0000259" key="4">
    <source>
        <dbReference type="PROSITE" id="PS50067"/>
    </source>
</evidence>
<keyword evidence="3" id="KW-0472">Membrane</keyword>
<comment type="similarity">
    <text evidence="2">Belongs to the TRAFAC class myosin-kinesin ATPase superfamily. Kinesin family.</text>
</comment>
<organism evidence="5 6">
    <name type="scientific">Lactuca virosa</name>
    <dbReference type="NCBI Taxonomy" id="75947"/>
    <lineage>
        <taxon>Eukaryota</taxon>
        <taxon>Viridiplantae</taxon>
        <taxon>Streptophyta</taxon>
        <taxon>Embryophyta</taxon>
        <taxon>Tracheophyta</taxon>
        <taxon>Spermatophyta</taxon>
        <taxon>Magnoliopsida</taxon>
        <taxon>eudicotyledons</taxon>
        <taxon>Gunneridae</taxon>
        <taxon>Pentapetalae</taxon>
        <taxon>asterids</taxon>
        <taxon>campanulids</taxon>
        <taxon>Asterales</taxon>
        <taxon>Asteraceae</taxon>
        <taxon>Cichorioideae</taxon>
        <taxon>Cichorieae</taxon>
        <taxon>Lactucinae</taxon>
        <taxon>Lactuca</taxon>
    </lineage>
</organism>
<dbReference type="Gene3D" id="3.40.850.10">
    <property type="entry name" value="Kinesin motor domain"/>
    <property type="match status" value="1"/>
</dbReference>
<dbReference type="PANTHER" id="PTHR47972">
    <property type="entry name" value="KINESIN-LIKE PROTEIN KLP-3"/>
    <property type="match status" value="1"/>
</dbReference>